<keyword evidence="2" id="KW-1185">Reference proteome</keyword>
<proteinExistence type="predicted"/>
<name>A0A1T5LSQ9_9MICO</name>
<dbReference type="STRING" id="526729.SAMN04324258_3884"/>
<evidence type="ECO:0000313" key="2">
    <source>
        <dbReference type="Proteomes" id="UP000189777"/>
    </source>
</evidence>
<evidence type="ECO:0000313" key="1">
    <source>
        <dbReference type="EMBL" id="SKC79037.1"/>
    </source>
</evidence>
<gene>
    <name evidence="1" type="ORF">SAMN04324258_3884</name>
</gene>
<reference evidence="1 2" key="1">
    <citation type="submission" date="2017-02" db="EMBL/GenBank/DDBJ databases">
        <authorList>
            <person name="Peterson S.W."/>
        </authorList>
    </citation>
    <scope>NUCLEOTIDE SEQUENCE [LARGE SCALE GENOMIC DNA]</scope>
    <source>
        <strain evidence="1 2">DSM 21481</strain>
    </source>
</reference>
<organism evidence="1 2">
    <name type="scientific">Krasilnikoviella flava</name>
    <dbReference type="NCBI Taxonomy" id="526729"/>
    <lineage>
        <taxon>Bacteria</taxon>
        <taxon>Bacillati</taxon>
        <taxon>Actinomycetota</taxon>
        <taxon>Actinomycetes</taxon>
        <taxon>Micrococcales</taxon>
        <taxon>Promicromonosporaceae</taxon>
        <taxon>Krasilnikoviella</taxon>
    </lineage>
</organism>
<protein>
    <submittedName>
        <fullName evidence="1">Uncharacterized protein</fullName>
    </submittedName>
</protein>
<dbReference type="RefSeq" id="WP_176168929.1">
    <property type="nucleotide sequence ID" value="NZ_FUZQ01000007.1"/>
</dbReference>
<dbReference type="AlphaFoldDB" id="A0A1T5LSQ9"/>
<sequence>MDLPGASRDDLAAPLVTDYFAAPTDAVAATVVHQEAGPSVLARGSGRPLFDTVRLPAVEPFVMLGRLAEALCARPYAEVTAHPRHGALVDGADEGPWVVTVSDELASALAAAAPERLAAVARDWATTGTAAAPDRLAPAFVALGELAGRAGQVRHALYCWTRLTPLGPAAVAAGPPSGGRVRTSRPA</sequence>
<accession>A0A1T5LSQ9</accession>
<dbReference type="EMBL" id="FUZQ01000007">
    <property type="protein sequence ID" value="SKC79037.1"/>
    <property type="molecule type" value="Genomic_DNA"/>
</dbReference>
<dbReference type="Proteomes" id="UP000189777">
    <property type="component" value="Unassembled WGS sequence"/>
</dbReference>